<dbReference type="AlphaFoldDB" id="A0A2P2KAH9"/>
<dbReference type="EMBL" id="GGEC01022245">
    <property type="protein sequence ID" value="MBX02729.1"/>
    <property type="molecule type" value="Transcribed_RNA"/>
</dbReference>
<protein>
    <submittedName>
        <fullName evidence="1">Uncharacterized protein</fullName>
    </submittedName>
</protein>
<evidence type="ECO:0000313" key="1">
    <source>
        <dbReference type="EMBL" id="MBX02729.1"/>
    </source>
</evidence>
<accession>A0A2P2KAH9</accession>
<organism evidence="1">
    <name type="scientific">Rhizophora mucronata</name>
    <name type="common">Asiatic mangrove</name>
    <dbReference type="NCBI Taxonomy" id="61149"/>
    <lineage>
        <taxon>Eukaryota</taxon>
        <taxon>Viridiplantae</taxon>
        <taxon>Streptophyta</taxon>
        <taxon>Embryophyta</taxon>
        <taxon>Tracheophyta</taxon>
        <taxon>Spermatophyta</taxon>
        <taxon>Magnoliopsida</taxon>
        <taxon>eudicotyledons</taxon>
        <taxon>Gunneridae</taxon>
        <taxon>Pentapetalae</taxon>
        <taxon>rosids</taxon>
        <taxon>fabids</taxon>
        <taxon>Malpighiales</taxon>
        <taxon>Rhizophoraceae</taxon>
        <taxon>Rhizophora</taxon>
    </lineage>
</organism>
<proteinExistence type="predicted"/>
<reference evidence="1" key="1">
    <citation type="submission" date="2018-02" db="EMBL/GenBank/DDBJ databases">
        <title>Rhizophora mucronata_Transcriptome.</title>
        <authorList>
            <person name="Meera S.P."/>
            <person name="Sreeshan A."/>
            <person name="Augustine A."/>
        </authorList>
    </citation>
    <scope>NUCLEOTIDE SEQUENCE</scope>
    <source>
        <tissue evidence="1">Leaf</tissue>
    </source>
</reference>
<sequence length="43" mass="4844">MVSSQLSCKITRKIHAVFLQNRMKNNFDLHDPAPLPGRGGIHD</sequence>
<name>A0A2P2KAH9_RHIMU</name>